<dbReference type="PANTHER" id="PTHR10980">
    <property type="entry name" value="RHO GDP-DISSOCIATION INHIBITOR"/>
    <property type="match status" value="1"/>
</dbReference>
<gene>
    <name evidence="7" type="ORF">DMC30DRAFT_414079</name>
</gene>
<organism evidence="7 8">
    <name type="scientific">Rhodotorula diobovata</name>
    <dbReference type="NCBI Taxonomy" id="5288"/>
    <lineage>
        <taxon>Eukaryota</taxon>
        <taxon>Fungi</taxon>
        <taxon>Dikarya</taxon>
        <taxon>Basidiomycota</taxon>
        <taxon>Pucciniomycotina</taxon>
        <taxon>Microbotryomycetes</taxon>
        <taxon>Sporidiobolales</taxon>
        <taxon>Sporidiobolaceae</taxon>
        <taxon>Rhodotorula</taxon>
    </lineage>
</organism>
<reference evidence="7 8" key="1">
    <citation type="submission" date="2019-03" db="EMBL/GenBank/DDBJ databases">
        <title>Rhodosporidium diobovatum UCD-FST 08-225 genome sequencing, assembly, and annotation.</title>
        <authorList>
            <person name="Fakankun I.U."/>
            <person name="Fristensky B."/>
            <person name="Levin D.B."/>
        </authorList>
    </citation>
    <scope>NUCLEOTIDE SEQUENCE [LARGE SCALE GENOMIC DNA]</scope>
    <source>
        <strain evidence="7 8">UCD-FST 08-225</strain>
    </source>
</reference>
<dbReference type="SUPFAM" id="SSF81296">
    <property type="entry name" value="E set domains"/>
    <property type="match status" value="1"/>
</dbReference>
<comment type="similarity">
    <text evidence="2">Belongs to the Rho GDI family.</text>
</comment>
<dbReference type="InterPro" id="IPR014756">
    <property type="entry name" value="Ig_E-set"/>
</dbReference>
<evidence type="ECO:0000256" key="3">
    <source>
        <dbReference type="ARBA" id="ARBA00022490"/>
    </source>
</evidence>
<dbReference type="GO" id="GO:0016020">
    <property type="term" value="C:membrane"/>
    <property type="evidence" value="ECO:0007669"/>
    <property type="project" value="TreeGrafter"/>
</dbReference>
<comment type="function">
    <text evidence="4">Regulates the GDP/GTP exchange reaction of the Rho proteins by inhibiting the dissociation of GDP from them, and the subsequent binding of GTP to them.</text>
</comment>
<accession>A0A5C5G371</accession>
<dbReference type="InterPro" id="IPR000406">
    <property type="entry name" value="Rho_GDI"/>
</dbReference>
<dbReference type="PANTHER" id="PTHR10980:SF3">
    <property type="entry name" value="LD16419P"/>
    <property type="match status" value="1"/>
</dbReference>
<dbReference type="FunFam" id="2.70.50.30:FF:000001">
    <property type="entry name" value="Rho GDP-dissociation inhibitor 1"/>
    <property type="match status" value="1"/>
</dbReference>
<evidence type="ECO:0000256" key="1">
    <source>
        <dbReference type="ARBA" id="ARBA00004496"/>
    </source>
</evidence>
<evidence type="ECO:0000256" key="2">
    <source>
        <dbReference type="ARBA" id="ARBA00009758"/>
    </source>
</evidence>
<evidence type="ECO:0000313" key="8">
    <source>
        <dbReference type="Proteomes" id="UP000311382"/>
    </source>
</evidence>
<comment type="subcellular location">
    <subcellularLocation>
        <location evidence="1">Cytoplasm</location>
    </subcellularLocation>
</comment>
<comment type="caution">
    <text evidence="7">The sequence shown here is derived from an EMBL/GenBank/DDBJ whole genome shotgun (WGS) entry which is preliminary data.</text>
</comment>
<dbReference type="Proteomes" id="UP000311382">
    <property type="component" value="Unassembled WGS sequence"/>
</dbReference>
<evidence type="ECO:0000256" key="4">
    <source>
        <dbReference type="ARBA" id="ARBA00054143"/>
    </source>
</evidence>
<keyword evidence="8" id="KW-1185">Reference proteome</keyword>
<dbReference type="InterPro" id="IPR024792">
    <property type="entry name" value="RhoGDI_dom_sf"/>
</dbReference>
<evidence type="ECO:0000313" key="7">
    <source>
        <dbReference type="EMBL" id="TNY23567.1"/>
    </source>
</evidence>
<evidence type="ECO:0000256" key="6">
    <source>
        <dbReference type="SAM" id="MobiDB-lite"/>
    </source>
</evidence>
<dbReference type="EMBL" id="SOZI01000010">
    <property type="protein sequence ID" value="TNY23567.1"/>
    <property type="molecule type" value="Genomic_DNA"/>
</dbReference>
<dbReference type="AlphaFoldDB" id="A0A5C5G371"/>
<dbReference type="PRINTS" id="PR00492">
    <property type="entry name" value="RHOGDI"/>
</dbReference>
<dbReference type="STRING" id="5288.A0A5C5G371"/>
<dbReference type="OrthoDB" id="1683373at2759"/>
<dbReference type="Gene3D" id="2.70.50.30">
    <property type="entry name" value="Coagulation Factor XIII, subunit A, domain 1"/>
    <property type="match status" value="1"/>
</dbReference>
<dbReference type="Pfam" id="PF02115">
    <property type="entry name" value="Rho_GDI"/>
    <property type="match status" value="1"/>
</dbReference>
<sequence>MSHAQEPSSVPEDDLAPTQTAGYKVGQQKTIDELAQLDAEDESLARWKASLGIGAGAGAGAGPSSSSGSGPNVEILGLSLTAPTRAQPIQLDLTDSDKVKDLKKSPIVIKEGAEYNVELKFKVNHGLVSGLKYIQAVRRLGATVDKLESMIGSYGPSPEPVVKKFVTEEAPTGMLARSGTYAVRSRVIDDDGKVYVDFEWAFKLAKEW</sequence>
<dbReference type="GO" id="GO:0007266">
    <property type="term" value="P:Rho protein signal transduction"/>
    <property type="evidence" value="ECO:0007669"/>
    <property type="project" value="InterPro"/>
</dbReference>
<feature type="region of interest" description="Disordered" evidence="6">
    <location>
        <begin position="1"/>
        <end position="27"/>
    </location>
</feature>
<protein>
    <recommendedName>
        <fullName evidence="5">Rho GDP-dissociation inhibitor</fullName>
    </recommendedName>
</protein>
<proteinExistence type="inferred from homology"/>
<name>A0A5C5G371_9BASI</name>
<evidence type="ECO:0000256" key="5">
    <source>
        <dbReference type="ARBA" id="ARBA00071407"/>
    </source>
</evidence>
<dbReference type="GO" id="GO:0005094">
    <property type="term" value="F:Rho GDP-dissociation inhibitor activity"/>
    <property type="evidence" value="ECO:0007669"/>
    <property type="project" value="InterPro"/>
</dbReference>
<keyword evidence="3" id="KW-0963">Cytoplasm</keyword>
<dbReference type="GO" id="GO:0005829">
    <property type="term" value="C:cytosol"/>
    <property type="evidence" value="ECO:0007669"/>
    <property type="project" value="TreeGrafter"/>
</dbReference>